<evidence type="ECO:0000313" key="2">
    <source>
        <dbReference type="EMBL" id="VYU83819.1"/>
    </source>
</evidence>
<feature type="transmembrane region" description="Helical" evidence="1">
    <location>
        <begin position="36"/>
        <end position="56"/>
    </location>
</feature>
<accession>A0A6N3I7V5</accession>
<name>A0A6N3I7V5_9FIRM</name>
<keyword evidence="1" id="KW-1133">Transmembrane helix</keyword>
<dbReference type="EMBL" id="CACRUH010000101">
    <property type="protein sequence ID" value="VYU83819.1"/>
    <property type="molecule type" value="Genomic_DNA"/>
</dbReference>
<dbReference type="RefSeq" id="WP_156834695.1">
    <property type="nucleotide sequence ID" value="NZ_CACRUH010000101.1"/>
</dbReference>
<evidence type="ECO:0000256" key="1">
    <source>
        <dbReference type="SAM" id="Phobius"/>
    </source>
</evidence>
<gene>
    <name evidence="2" type="ORF">CHLFYP18_04598</name>
</gene>
<protein>
    <submittedName>
        <fullName evidence="2">Uncharacterized protein</fullName>
    </submittedName>
</protein>
<sequence>MKNPKERSTAILVGVAAGAILMALMFMIVFGLHTGIAGVVLVLLIVAVSAISGWLIGWNQRIQRSNYYSYMKGYREGLKKKTLIIRHPVCECKFTFPDR</sequence>
<dbReference type="AlphaFoldDB" id="A0A6N3I7V5"/>
<keyword evidence="1" id="KW-0472">Membrane</keyword>
<reference evidence="2" key="1">
    <citation type="submission" date="2019-11" db="EMBL/GenBank/DDBJ databases">
        <authorList>
            <person name="Feng L."/>
        </authorList>
    </citation>
    <scope>NUCLEOTIDE SEQUENCE</scope>
    <source>
        <strain evidence="2">ChathewayiLFYP18</strain>
    </source>
</reference>
<feature type="transmembrane region" description="Helical" evidence="1">
    <location>
        <begin position="12"/>
        <end position="30"/>
    </location>
</feature>
<keyword evidence="1" id="KW-0812">Transmembrane</keyword>
<proteinExistence type="predicted"/>
<organism evidence="2">
    <name type="scientific">Hungatella hathewayi</name>
    <dbReference type="NCBI Taxonomy" id="154046"/>
    <lineage>
        <taxon>Bacteria</taxon>
        <taxon>Bacillati</taxon>
        <taxon>Bacillota</taxon>
        <taxon>Clostridia</taxon>
        <taxon>Lachnospirales</taxon>
        <taxon>Lachnospiraceae</taxon>
        <taxon>Hungatella</taxon>
    </lineage>
</organism>